<feature type="non-terminal residue" evidence="2">
    <location>
        <position position="54"/>
    </location>
</feature>
<organism evidence="2">
    <name type="scientific">Bordetella pertussis</name>
    <dbReference type="NCBI Taxonomy" id="520"/>
    <lineage>
        <taxon>Bacteria</taxon>
        <taxon>Pseudomonadati</taxon>
        <taxon>Pseudomonadota</taxon>
        <taxon>Betaproteobacteria</taxon>
        <taxon>Burkholderiales</taxon>
        <taxon>Alcaligenaceae</taxon>
        <taxon>Bordetella</taxon>
    </lineage>
</organism>
<sequence>EFHMHLDAPRIENTAKLTRRGATQRRAGRRGRRARPLDVSAMSTTGCARMEEGG</sequence>
<proteinExistence type="predicted"/>
<accession>Q45362</accession>
<reference evidence="2" key="1">
    <citation type="journal article" date="1986" name="FEMS Microbiol. Lett.">
        <title>Molecular cloning of a coding sequence of Bordetella pertussis filamentous hemagglutinin gene.</title>
        <authorList>
            <person name="Mattei D."/>
            <person name="Pichot F."/>
            <person name="Bellalou J."/>
            <person name="Mercereau-Puijalon O."/>
            <person name="Ullmann A."/>
        </authorList>
    </citation>
    <scope>NUCLEOTIDE SEQUENCE</scope>
</reference>
<evidence type="ECO:0000256" key="1">
    <source>
        <dbReference type="SAM" id="MobiDB-lite"/>
    </source>
</evidence>
<feature type="region of interest" description="Disordered" evidence="1">
    <location>
        <begin position="1"/>
        <end position="54"/>
    </location>
</feature>
<feature type="non-terminal residue" evidence="2">
    <location>
        <position position="1"/>
    </location>
</feature>
<feature type="compositionally biased region" description="Basic residues" evidence="1">
    <location>
        <begin position="17"/>
        <end position="34"/>
    </location>
</feature>
<protein>
    <submittedName>
        <fullName evidence="2">Filamentous hemagglutinin antigen</fullName>
    </submittedName>
</protein>
<dbReference type="PIR" id="I40314">
    <property type="entry name" value="I40314"/>
</dbReference>
<name>Q45362_BORPT</name>
<feature type="compositionally biased region" description="Basic and acidic residues" evidence="1">
    <location>
        <begin position="1"/>
        <end position="10"/>
    </location>
</feature>
<dbReference type="AlphaFoldDB" id="Q45362"/>
<evidence type="ECO:0000313" key="2">
    <source>
        <dbReference type="EMBL" id="AAA22972.1"/>
    </source>
</evidence>
<dbReference type="EMBL" id="M35274">
    <property type="protein sequence ID" value="AAA22972.1"/>
    <property type="molecule type" value="Genomic_DNA"/>
</dbReference>